<accession>A0A1H5ANP7</accession>
<dbReference type="CDD" id="cd07377">
    <property type="entry name" value="WHTH_GntR"/>
    <property type="match status" value="1"/>
</dbReference>
<dbReference type="GO" id="GO:0003677">
    <property type="term" value="F:DNA binding"/>
    <property type="evidence" value="ECO:0007669"/>
    <property type="project" value="UniProtKB-KW"/>
</dbReference>
<dbReference type="PANTHER" id="PTHR46577:SF1">
    <property type="entry name" value="HTH-TYPE TRANSCRIPTIONAL REGULATORY PROTEIN GABR"/>
    <property type="match status" value="1"/>
</dbReference>
<dbReference type="InterPro" id="IPR036390">
    <property type="entry name" value="WH_DNA-bd_sf"/>
</dbReference>
<evidence type="ECO:0000256" key="3">
    <source>
        <dbReference type="ARBA" id="ARBA00023015"/>
    </source>
</evidence>
<keyword evidence="8" id="KW-0032">Aminotransferase</keyword>
<dbReference type="InterPro" id="IPR015421">
    <property type="entry name" value="PyrdxlP-dep_Trfase_major"/>
</dbReference>
<dbReference type="EMBL" id="FNST01000002">
    <property type="protein sequence ID" value="SED43498.1"/>
    <property type="molecule type" value="Genomic_DNA"/>
</dbReference>
<feature type="domain" description="HTH gntR-type" evidence="7">
    <location>
        <begin position="9"/>
        <end position="77"/>
    </location>
</feature>
<feature type="compositionally biased region" description="Low complexity" evidence="6">
    <location>
        <begin position="451"/>
        <end position="464"/>
    </location>
</feature>
<dbReference type="PANTHER" id="PTHR46577">
    <property type="entry name" value="HTH-TYPE TRANSCRIPTIONAL REGULATORY PROTEIN GABR"/>
    <property type="match status" value="1"/>
</dbReference>
<dbReference type="Gene3D" id="3.40.640.10">
    <property type="entry name" value="Type I PLP-dependent aspartate aminotransferase-like (Major domain)"/>
    <property type="match status" value="1"/>
</dbReference>
<protein>
    <submittedName>
        <fullName evidence="8">DNA-binding transcriptional regulator, MocR family, contains an aminotransferase domain</fullName>
    </submittedName>
</protein>
<dbReference type="PROSITE" id="PS50949">
    <property type="entry name" value="HTH_GNTR"/>
    <property type="match status" value="1"/>
</dbReference>
<evidence type="ECO:0000256" key="6">
    <source>
        <dbReference type="SAM" id="MobiDB-lite"/>
    </source>
</evidence>
<keyword evidence="8" id="KW-0808">Transferase</keyword>
<keyword evidence="5" id="KW-0804">Transcription</keyword>
<dbReference type="InterPro" id="IPR000524">
    <property type="entry name" value="Tscrpt_reg_HTH_GntR"/>
</dbReference>
<evidence type="ECO:0000256" key="5">
    <source>
        <dbReference type="ARBA" id="ARBA00023163"/>
    </source>
</evidence>
<evidence type="ECO:0000313" key="8">
    <source>
        <dbReference type="EMBL" id="SED43498.1"/>
    </source>
</evidence>
<organism evidence="8 9">
    <name type="scientific">Streptomyces melanosporofaciens</name>
    <dbReference type="NCBI Taxonomy" id="67327"/>
    <lineage>
        <taxon>Bacteria</taxon>
        <taxon>Bacillati</taxon>
        <taxon>Actinomycetota</taxon>
        <taxon>Actinomycetes</taxon>
        <taxon>Kitasatosporales</taxon>
        <taxon>Streptomycetaceae</taxon>
        <taxon>Streptomyces</taxon>
        <taxon>Streptomyces violaceusniger group</taxon>
    </lineage>
</organism>
<evidence type="ECO:0000256" key="1">
    <source>
        <dbReference type="ARBA" id="ARBA00005384"/>
    </source>
</evidence>
<dbReference type="SUPFAM" id="SSF46785">
    <property type="entry name" value="Winged helix' DNA-binding domain"/>
    <property type="match status" value="1"/>
</dbReference>
<evidence type="ECO:0000256" key="4">
    <source>
        <dbReference type="ARBA" id="ARBA00023125"/>
    </source>
</evidence>
<dbReference type="Gene3D" id="1.10.10.10">
    <property type="entry name" value="Winged helix-like DNA-binding domain superfamily/Winged helix DNA-binding domain"/>
    <property type="match status" value="1"/>
</dbReference>
<dbReference type="Pfam" id="PF00392">
    <property type="entry name" value="GntR"/>
    <property type="match status" value="1"/>
</dbReference>
<dbReference type="GO" id="GO:0030170">
    <property type="term" value="F:pyridoxal phosphate binding"/>
    <property type="evidence" value="ECO:0007669"/>
    <property type="project" value="InterPro"/>
</dbReference>
<evidence type="ECO:0000259" key="7">
    <source>
        <dbReference type="PROSITE" id="PS50949"/>
    </source>
</evidence>
<evidence type="ECO:0000256" key="2">
    <source>
        <dbReference type="ARBA" id="ARBA00022898"/>
    </source>
</evidence>
<dbReference type="CDD" id="cd00609">
    <property type="entry name" value="AAT_like"/>
    <property type="match status" value="1"/>
</dbReference>
<feature type="region of interest" description="Disordered" evidence="6">
    <location>
        <begin position="437"/>
        <end position="473"/>
    </location>
</feature>
<dbReference type="GO" id="GO:0008483">
    <property type="term" value="F:transaminase activity"/>
    <property type="evidence" value="ECO:0007669"/>
    <property type="project" value="UniProtKB-KW"/>
</dbReference>
<reference evidence="9" key="1">
    <citation type="submission" date="2016-10" db="EMBL/GenBank/DDBJ databases">
        <authorList>
            <person name="Varghese N."/>
            <person name="Submissions S."/>
        </authorList>
    </citation>
    <scope>NUCLEOTIDE SEQUENCE [LARGE SCALE GENOMIC DNA]</scope>
    <source>
        <strain evidence="9">DSM 40318</strain>
    </source>
</reference>
<dbReference type="GO" id="GO:0003700">
    <property type="term" value="F:DNA-binding transcription factor activity"/>
    <property type="evidence" value="ECO:0007669"/>
    <property type="project" value="InterPro"/>
</dbReference>
<keyword evidence="9" id="KW-1185">Reference proteome</keyword>
<sequence length="473" mass="49598">MATQYEITGASAKGIAASVEQGVVEGALAPGTALPPVRRLAERLGISPGTVATAYKELRRRGIVVTHGRGGTVVAPTPAVASRRPPPVPEGVRDLAGGHPDPAFLPALLPTARLSPGVRSHRAQPRLAGLEELARAWYERDGVPAEHLTFAHGALDCVARLLSVELRPGDAVAMEDPGYHHLLDLIPALGLRTVPVAVDDEGIRPDALRAALRSGARALICSPRGQNPYGGWFSAGRRDALLGVLGEAAGEVLVIEDDHAADVAGVPLYSLTAGGLERWAQVRTVSKHLGTDLRWGALACDRTTLARHDGRMVLTSGWVSHVLQETVARLMTDPETQGLVAAARSAYARRREALLAELSARGVAAHGASGMNVWVPVRDEAAVVNGLRTRGWWVAAGARFRLGAGAGVRITTAGLGVGDAGGLAGIWRGCWGRRRRRMGGRRGFSPPRPFPNRGAAPGPVGAAPQTPFRGSAP</sequence>
<gene>
    <name evidence="8" type="ORF">SAMN04490356_8433</name>
</gene>
<dbReference type="Pfam" id="PF00155">
    <property type="entry name" value="Aminotran_1_2"/>
    <property type="match status" value="1"/>
</dbReference>
<evidence type="ECO:0000313" key="9">
    <source>
        <dbReference type="Proteomes" id="UP000198609"/>
    </source>
</evidence>
<dbReference type="InterPro" id="IPR036388">
    <property type="entry name" value="WH-like_DNA-bd_sf"/>
</dbReference>
<dbReference type="RefSeq" id="WP_208905900.1">
    <property type="nucleotide sequence ID" value="NZ_FNST01000002.1"/>
</dbReference>
<keyword evidence="2" id="KW-0663">Pyridoxal phosphate</keyword>
<dbReference type="SMART" id="SM00345">
    <property type="entry name" value="HTH_GNTR"/>
    <property type="match status" value="1"/>
</dbReference>
<dbReference type="SUPFAM" id="SSF53383">
    <property type="entry name" value="PLP-dependent transferases"/>
    <property type="match status" value="1"/>
</dbReference>
<dbReference type="Proteomes" id="UP000198609">
    <property type="component" value="Unassembled WGS sequence"/>
</dbReference>
<keyword evidence="4 8" id="KW-0238">DNA-binding</keyword>
<dbReference type="AlphaFoldDB" id="A0A1H5ANP7"/>
<dbReference type="InterPro" id="IPR051446">
    <property type="entry name" value="HTH_trans_reg/aminotransferase"/>
</dbReference>
<comment type="similarity">
    <text evidence="1">In the C-terminal section; belongs to the class-I pyridoxal-phosphate-dependent aminotransferase family.</text>
</comment>
<name>A0A1H5ANP7_STRMJ</name>
<dbReference type="InterPro" id="IPR004839">
    <property type="entry name" value="Aminotransferase_I/II_large"/>
</dbReference>
<proteinExistence type="inferred from homology"/>
<keyword evidence="3" id="KW-0805">Transcription regulation</keyword>
<dbReference type="InterPro" id="IPR015424">
    <property type="entry name" value="PyrdxlP-dep_Trfase"/>
</dbReference>